<dbReference type="Gene3D" id="3.30.710.10">
    <property type="entry name" value="Potassium Channel Kv1.1, Chain A"/>
    <property type="match status" value="1"/>
</dbReference>
<accession>A0A8S1EP81</accession>
<comment type="caution">
    <text evidence="2">The sequence shown here is derived from an EMBL/GenBank/DDBJ whole genome shotgun (WGS) entry which is preliminary data.</text>
</comment>
<dbReference type="EMBL" id="CADEPM010000003">
    <property type="protein sequence ID" value="CAB3401841.1"/>
    <property type="molecule type" value="Genomic_DNA"/>
</dbReference>
<dbReference type="PANTHER" id="PTHR22744:SF14">
    <property type="entry name" value="BTB DOMAIN-CONTAINING PROTEIN-RELATED"/>
    <property type="match status" value="1"/>
</dbReference>
<dbReference type="InterPro" id="IPR000210">
    <property type="entry name" value="BTB/POZ_dom"/>
</dbReference>
<dbReference type="SUPFAM" id="SSF54695">
    <property type="entry name" value="POZ domain"/>
    <property type="match status" value="1"/>
</dbReference>
<protein>
    <recommendedName>
        <fullName evidence="1">BTB domain-containing protein</fullName>
    </recommendedName>
</protein>
<evidence type="ECO:0000313" key="3">
    <source>
        <dbReference type="Proteomes" id="UP000494206"/>
    </source>
</evidence>
<dbReference type="OrthoDB" id="5911446at2759"/>
<dbReference type="Proteomes" id="UP000494206">
    <property type="component" value="Unassembled WGS sequence"/>
</dbReference>
<dbReference type="AlphaFoldDB" id="A0A8S1EP81"/>
<feature type="domain" description="BTB" evidence="1">
    <location>
        <begin position="188"/>
        <end position="255"/>
    </location>
</feature>
<sequence>MSDVEFDEYEMSELEEQIILEQIENPNFDESFELDPTDYYSYDFLDAFKKNGALSIELKNAGGVNNEKLTRICHFDWRLNFVAQPDASPPCYSVNLSATCDFEDIDNEKQWSCEANVGMNIGAETIEPQVVRFSRDSVYKVLCPVLEFQGFDERLRSGPIKVHVDVEVLSMEGLKPEIDPIKSYPEYGDIALVVEGKRLITNKMYLSIFSPVFHRMFFGCFRESYEHEVVIKGAEFMAFVQLINMIMPVGVEVTRKYVIGILSIADRFEMETVIRKCEDYFLSGNSGFSVKFMLKICGYFPMARPVVVGATRRQYETLVAFLHNATPAQRERAKTIRDHAAYADAVFTNLPRFRTVAEAIETLVVDAQLDEQLLYTFLEREFHWDGMDDDEKHTNRIDFMIHVIFMEIRLMNNNNNN</sequence>
<reference evidence="2 3" key="1">
    <citation type="submission" date="2020-04" db="EMBL/GenBank/DDBJ databases">
        <authorList>
            <person name="Laetsch R D."/>
            <person name="Stevens L."/>
            <person name="Kumar S."/>
            <person name="Blaxter L. M."/>
        </authorList>
    </citation>
    <scope>NUCLEOTIDE SEQUENCE [LARGE SCALE GENOMIC DNA]</scope>
</reference>
<dbReference type="PROSITE" id="PS50097">
    <property type="entry name" value="BTB"/>
    <property type="match status" value="1"/>
</dbReference>
<organism evidence="2 3">
    <name type="scientific">Caenorhabditis bovis</name>
    <dbReference type="NCBI Taxonomy" id="2654633"/>
    <lineage>
        <taxon>Eukaryota</taxon>
        <taxon>Metazoa</taxon>
        <taxon>Ecdysozoa</taxon>
        <taxon>Nematoda</taxon>
        <taxon>Chromadorea</taxon>
        <taxon>Rhabditida</taxon>
        <taxon>Rhabditina</taxon>
        <taxon>Rhabditomorpha</taxon>
        <taxon>Rhabditoidea</taxon>
        <taxon>Rhabditidae</taxon>
        <taxon>Peloderinae</taxon>
        <taxon>Caenorhabditis</taxon>
    </lineage>
</organism>
<evidence type="ECO:0000259" key="1">
    <source>
        <dbReference type="PROSITE" id="PS50097"/>
    </source>
</evidence>
<dbReference type="SMART" id="SM00225">
    <property type="entry name" value="BTB"/>
    <property type="match status" value="1"/>
</dbReference>
<proteinExistence type="predicted"/>
<name>A0A8S1EP81_9PELO</name>
<evidence type="ECO:0000313" key="2">
    <source>
        <dbReference type="EMBL" id="CAB3401841.1"/>
    </source>
</evidence>
<dbReference type="Pfam" id="PF00651">
    <property type="entry name" value="BTB"/>
    <property type="match status" value="1"/>
</dbReference>
<dbReference type="InterPro" id="IPR011333">
    <property type="entry name" value="SKP1/BTB/POZ_sf"/>
</dbReference>
<dbReference type="PANTHER" id="PTHR22744">
    <property type="entry name" value="HELIX LOOP HELIX PROTEIN 21-RELATED"/>
    <property type="match status" value="1"/>
</dbReference>
<keyword evidence="3" id="KW-1185">Reference proteome</keyword>
<gene>
    <name evidence="2" type="ORF">CBOVIS_LOCUS4529</name>
</gene>